<name>A0A4P8EGW4_9RHOB</name>
<protein>
    <submittedName>
        <fullName evidence="1">DUF1150 family protein</fullName>
    </submittedName>
</protein>
<gene>
    <name evidence="1" type="ORF">EOK75_12050</name>
</gene>
<dbReference type="EMBL" id="CP039964">
    <property type="protein sequence ID" value="QCO56400.1"/>
    <property type="molecule type" value="Genomic_DNA"/>
</dbReference>
<dbReference type="Proteomes" id="UP000298631">
    <property type="component" value="Chromosome"/>
</dbReference>
<dbReference type="InterPro" id="IPR009531">
    <property type="entry name" value="DUF1150"/>
</dbReference>
<accession>A0A4P8EGW4</accession>
<dbReference type="Pfam" id="PF06620">
    <property type="entry name" value="DUF1150"/>
    <property type="match status" value="1"/>
</dbReference>
<dbReference type="AlphaFoldDB" id="A0A4P8EGW4"/>
<evidence type="ECO:0000313" key="2">
    <source>
        <dbReference type="Proteomes" id="UP000298631"/>
    </source>
</evidence>
<proteinExistence type="predicted"/>
<sequence>MNTTFDKLSGAKDRTVYVREVEVSDLPSELREQVEGLTQIFSVHREDGERLALVANKGLAFALAREHDFAPVSVH</sequence>
<keyword evidence="2" id="KW-1185">Reference proteome</keyword>
<dbReference type="KEGG" id="pseb:EOK75_12050"/>
<dbReference type="OrthoDB" id="7205167at2"/>
<evidence type="ECO:0000313" key="1">
    <source>
        <dbReference type="EMBL" id="QCO56400.1"/>
    </source>
</evidence>
<reference evidence="1 2" key="1">
    <citation type="submission" date="2019-05" db="EMBL/GenBank/DDBJ databases">
        <title>Pseudorhodobacter turbinis sp. nov., isolated from the gut of the Korean turban shell.</title>
        <authorList>
            <person name="Jeong Y.-S."/>
            <person name="Kang W.-R."/>
            <person name="Bae J.-W."/>
        </authorList>
    </citation>
    <scope>NUCLEOTIDE SEQUENCE [LARGE SCALE GENOMIC DNA]</scope>
    <source>
        <strain evidence="1 2">S12M18</strain>
    </source>
</reference>
<organism evidence="1 2">
    <name type="scientific">Pseudorhodobacter turbinis</name>
    <dbReference type="NCBI Taxonomy" id="2500533"/>
    <lineage>
        <taxon>Bacteria</taxon>
        <taxon>Pseudomonadati</taxon>
        <taxon>Pseudomonadota</taxon>
        <taxon>Alphaproteobacteria</taxon>
        <taxon>Rhodobacterales</taxon>
        <taxon>Paracoccaceae</taxon>
        <taxon>Pseudorhodobacter</taxon>
    </lineage>
</organism>
<dbReference type="RefSeq" id="WP_137194183.1">
    <property type="nucleotide sequence ID" value="NZ_CP039964.1"/>
</dbReference>